<dbReference type="EMBL" id="JAUUTY010000006">
    <property type="protein sequence ID" value="KAK1614239.1"/>
    <property type="molecule type" value="Genomic_DNA"/>
</dbReference>
<dbReference type="Pfam" id="PF12357">
    <property type="entry name" value="PLD_C"/>
    <property type="match status" value="1"/>
</dbReference>
<organism evidence="15 16">
    <name type="scientific">Lolium multiflorum</name>
    <name type="common">Italian ryegrass</name>
    <name type="synonym">Lolium perenne subsp. multiflorum</name>
    <dbReference type="NCBI Taxonomy" id="4521"/>
    <lineage>
        <taxon>Eukaryota</taxon>
        <taxon>Viridiplantae</taxon>
        <taxon>Streptophyta</taxon>
        <taxon>Embryophyta</taxon>
        <taxon>Tracheophyta</taxon>
        <taxon>Spermatophyta</taxon>
        <taxon>Magnoliopsida</taxon>
        <taxon>Liliopsida</taxon>
        <taxon>Poales</taxon>
        <taxon>Poaceae</taxon>
        <taxon>BOP clade</taxon>
        <taxon>Pooideae</taxon>
        <taxon>Poodae</taxon>
        <taxon>Poeae</taxon>
        <taxon>Poeae Chloroplast Group 2 (Poeae type)</taxon>
        <taxon>Loliodinae</taxon>
        <taxon>Loliinae</taxon>
        <taxon>Lolium</taxon>
    </lineage>
</organism>
<dbReference type="InterPro" id="IPR011402">
    <property type="entry name" value="PLipase_D_pln"/>
</dbReference>
<dbReference type="Gene3D" id="3.30.870.10">
    <property type="entry name" value="Endonuclease Chain A"/>
    <property type="match status" value="2"/>
</dbReference>
<evidence type="ECO:0000256" key="12">
    <source>
        <dbReference type="SAM" id="MobiDB-lite"/>
    </source>
</evidence>
<dbReference type="Pfam" id="PF00614">
    <property type="entry name" value="PLDc"/>
    <property type="match status" value="1"/>
</dbReference>
<evidence type="ECO:0000256" key="11">
    <source>
        <dbReference type="PIRNR" id="PIRNR036470"/>
    </source>
</evidence>
<feature type="region of interest" description="Disordered" evidence="12">
    <location>
        <begin position="22"/>
        <end position="46"/>
    </location>
</feature>
<evidence type="ECO:0000256" key="10">
    <source>
        <dbReference type="ARBA" id="ARBA00023098"/>
    </source>
</evidence>
<proteinExistence type="inferred from homology"/>
<evidence type="ECO:0000256" key="1">
    <source>
        <dbReference type="ARBA" id="ARBA00000798"/>
    </source>
</evidence>
<dbReference type="PROSITE" id="PS50004">
    <property type="entry name" value="C2"/>
    <property type="match status" value="1"/>
</dbReference>
<feature type="domain" description="PLD phosphodiesterase" evidence="14">
    <location>
        <begin position="669"/>
        <end position="696"/>
    </location>
</feature>
<evidence type="ECO:0000256" key="9">
    <source>
        <dbReference type="ARBA" id="ARBA00022963"/>
    </source>
</evidence>
<evidence type="ECO:0000256" key="5">
    <source>
        <dbReference type="ARBA" id="ARBA00022723"/>
    </source>
</evidence>
<evidence type="ECO:0000256" key="2">
    <source>
        <dbReference type="ARBA" id="ARBA00001913"/>
    </source>
</evidence>
<dbReference type="Proteomes" id="UP001231189">
    <property type="component" value="Unassembled WGS sequence"/>
</dbReference>
<evidence type="ECO:0000313" key="16">
    <source>
        <dbReference type="Proteomes" id="UP001231189"/>
    </source>
</evidence>
<evidence type="ECO:0000313" key="15">
    <source>
        <dbReference type="EMBL" id="KAK1614239.1"/>
    </source>
</evidence>
<dbReference type="InterPro" id="IPR015679">
    <property type="entry name" value="PLipase_D_fam"/>
</dbReference>
<comment type="function">
    <text evidence="11">Hydrolyzes glycerol-phospholipids at the terminal phosphodiesteric bond.</text>
</comment>
<protein>
    <recommendedName>
        <fullName evidence="4 11">Phospholipase D</fullName>
        <ecNumber evidence="4 11">3.1.4.4</ecNumber>
    </recommendedName>
</protein>
<keyword evidence="9 11" id="KW-0442">Lipid degradation</keyword>
<accession>A0AAD8VPD9</accession>
<dbReference type="SUPFAM" id="SSF49562">
    <property type="entry name" value="C2 domain (Calcium/lipid-binding domain, CaLB)"/>
    <property type="match status" value="1"/>
</dbReference>
<dbReference type="InterPro" id="IPR024632">
    <property type="entry name" value="PLipase_D_C"/>
</dbReference>
<dbReference type="PIRSF" id="PIRSF036470">
    <property type="entry name" value="PLD_plant"/>
    <property type="match status" value="1"/>
</dbReference>
<dbReference type="Pfam" id="PF00168">
    <property type="entry name" value="C2"/>
    <property type="match status" value="1"/>
</dbReference>
<dbReference type="PANTHER" id="PTHR18896">
    <property type="entry name" value="PHOSPHOLIPASE D"/>
    <property type="match status" value="1"/>
</dbReference>
<name>A0AAD8VPD9_LOLMU</name>
<evidence type="ECO:0000256" key="6">
    <source>
        <dbReference type="ARBA" id="ARBA00022737"/>
    </source>
</evidence>
<reference evidence="15" key="1">
    <citation type="submission" date="2023-07" db="EMBL/GenBank/DDBJ databases">
        <title>A chromosome-level genome assembly of Lolium multiflorum.</title>
        <authorList>
            <person name="Chen Y."/>
            <person name="Copetti D."/>
            <person name="Kolliker R."/>
            <person name="Studer B."/>
        </authorList>
    </citation>
    <scope>NUCLEOTIDE SEQUENCE</scope>
    <source>
        <strain evidence="15">02402/16</strain>
        <tissue evidence="15">Leaf</tissue>
    </source>
</reference>
<dbReference type="GO" id="GO:0005509">
    <property type="term" value="F:calcium ion binding"/>
    <property type="evidence" value="ECO:0007669"/>
    <property type="project" value="InterPro"/>
</dbReference>
<dbReference type="PANTHER" id="PTHR18896:SF70">
    <property type="entry name" value="OS02G0120200 PROTEIN"/>
    <property type="match status" value="1"/>
</dbReference>
<dbReference type="InterPro" id="IPR001736">
    <property type="entry name" value="PLipase_D/transphosphatidylase"/>
</dbReference>
<feature type="domain" description="C2" evidence="13">
    <location>
        <begin position="14"/>
        <end position="131"/>
    </location>
</feature>
<comment type="similarity">
    <text evidence="3 11">Belongs to the phospholipase D family. C2-PLD subfamily.</text>
</comment>
<keyword evidence="5" id="KW-0479">Metal-binding</keyword>
<evidence type="ECO:0000259" key="13">
    <source>
        <dbReference type="PROSITE" id="PS50004"/>
    </source>
</evidence>
<sequence length="827" mass="91479">MDVLSTLLRRLCIRRSRRRLATRSVPGDAETDADSPLHRRQPHGHRILPTSDPYAVVALSPPDTTLARTHVFRNSEAPDWSARIRVALAHVASRLVFQVRDSDPFGSDLMGAAHIPAADLLDGEPIVGEWLELLRPDGRGPPKPGSAIRVSATFTPATMYSRRHHGVPAYFPERRGCEVKLYQDAHVPADVPSSYERGRCWEDVCMAVLGAQKLVYVAGWAVGAKVRLLREDMSPAMAEKAAEVRALAGVTVDAMTLGELLKYKSQEGVRVCLLVSEHHSAPHHSLFLSTGSRMQTSGEDTKKFFKHSSVICILSHRYPKGKLNMAKQKVVGTPYAHNQKCILVDTPASEATRRITAFLGGLDLAAGCYDTPSHRLFGDLDTVFRGDLHNPTLGDTDANDGPRQPWHDMHCRVDGAAAYDVLENFEQRWRKATAKHNHWKDDTLIKLKRIPWILSPAAGAAADELRVLPEDDHRCWHAQVFRSVDSGSVKGFPRSWETEDMAARHLLCDKSLAVEQSIHTAYVAAIRAADRFVYLETERFVGSSYAWPPSCRHPGAGNLVPMEIALKAASKISAGEAFAAYVVLPMWPAAEGPPGSAPAQEALFWQAQTMRMMYEVVEEAVTAAGLGGRAHPQDYLNFYCLGNREPAPPPLHGWTSETAAALTRRHGRFMVYVHSKGMIVDDEYVLLGSANVNQRSLSGSRDTEIAVGAHQPHHTGDGGQRPHGQVHSYRMSLWEEHLGGLALPEMETPESPECVRLVNRVARQNWERYVYEGEEVEKMQMQGYLMRYPVEVSADGKVGSLPGHEFFPDVGGKVLGSTNKLPDHLTM</sequence>
<dbReference type="Gene3D" id="2.60.40.150">
    <property type="entry name" value="C2 domain"/>
    <property type="match status" value="1"/>
</dbReference>
<comment type="caution">
    <text evidence="15">The sequence shown here is derived from an EMBL/GenBank/DDBJ whole genome shotgun (WGS) entry which is preliminary data.</text>
</comment>
<dbReference type="GO" id="GO:0009395">
    <property type="term" value="P:phospholipid catabolic process"/>
    <property type="evidence" value="ECO:0007669"/>
    <property type="project" value="TreeGrafter"/>
</dbReference>
<comment type="catalytic activity">
    <reaction evidence="1 11">
        <text>a 1,2-diacyl-sn-glycero-3-phosphocholine + H2O = a 1,2-diacyl-sn-glycero-3-phosphate + choline + H(+)</text>
        <dbReference type="Rhea" id="RHEA:14445"/>
        <dbReference type="ChEBI" id="CHEBI:15354"/>
        <dbReference type="ChEBI" id="CHEBI:15377"/>
        <dbReference type="ChEBI" id="CHEBI:15378"/>
        <dbReference type="ChEBI" id="CHEBI:57643"/>
        <dbReference type="ChEBI" id="CHEBI:58608"/>
        <dbReference type="EC" id="3.1.4.4"/>
    </reaction>
</comment>
<evidence type="ECO:0000256" key="3">
    <source>
        <dbReference type="ARBA" id="ARBA00010683"/>
    </source>
</evidence>
<keyword evidence="7 11" id="KW-0378">Hydrolase</keyword>
<keyword evidence="6" id="KW-0677">Repeat</keyword>
<dbReference type="InterPro" id="IPR000008">
    <property type="entry name" value="C2_dom"/>
</dbReference>
<evidence type="ECO:0000259" key="14">
    <source>
        <dbReference type="PROSITE" id="PS50035"/>
    </source>
</evidence>
<dbReference type="InterPro" id="IPR035892">
    <property type="entry name" value="C2_domain_sf"/>
</dbReference>
<dbReference type="EC" id="3.1.4.4" evidence="4 11"/>
<dbReference type="SMART" id="SM00239">
    <property type="entry name" value="C2"/>
    <property type="match status" value="1"/>
</dbReference>
<comment type="cofactor">
    <cofactor evidence="2 11">
        <name>Ca(2+)</name>
        <dbReference type="ChEBI" id="CHEBI:29108"/>
    </cofactor>
</comment>
<dbReference type="SUPFAM" id="SSF56024">
    <property type="entry name" value="Phospholipase D/nuclease"/>
    <property type="match status" value="2"/>
</dbReference>
<dbReference type="AlphaFoldDB" id="A0AAD8VPD9"/>
<dbReference type="SMART" id="SM00155">
    <property type="entry name" value="PLDc"/>
    <property type="match status" value="1"/>
</dbReference>
<keyword evidence="16" id="KW-1185">Reference proteome</keyword>
<evidence type="ECO:0000256" key="7">
    <source>
        <dbReference type="ARBA" id="ARBA00022801"/>
    </source>
</evidence>
<keyword evidence="10" id="KW-0443">Lipid metabolism</keyword>
<dbReference type="PROSITE" id="PS50035">
    <property type="entry name" value="PLD"/>
    <property type="match status" value="1"/>
</dbReference>
<evidence type="ECO:0000256" key="8">
    <source>
        <dbReference type="ARBA" id="ARBA00022837"/>
    </source>
</evidence>
<dbReference type="GO" id="GO:0005886">
    <property type="term" value="C:plasma membrane"/>
    <property type="evidence" value="ECO:0007669"/>
    <property type="project" value="TreeGrafter"/>
</dbReference>
<dbReference type="GO" id="GO:0046470">
    <property type="term" value="P:phosphatidylcholine metabolic process"/>
    <property type="evidence" value="ECO:0007669"/>
    <property type="project" value="InterPro"/>
</dbReference>
<gene>
    <name evidence="15" type="ORF">QYE76_019756</name>
</gene>
<dbReference type="GO" id="GO:0004630">
    <property type="term" value="F:phospholipase D activity"/>
    <property type="evidence" value="ECO:0007669"/>
    <property type="project" value="UniProtKB-EC"/>
</dbReference>
<evidence type="ECO:0000256" key="4">
    <source>
        <dbReference type="ARBA" id="ARBA00012027"/>
    </source>
</evidence>
<keyword evidence="8 11" id="KW-0106">Calcium</keyword>